<comment type="caution">
    <text evidence="3">The sequence shown here is derived from an EMBL/GenBank/DDBJ whole genome shotgun (WGS) entry which is preliminary data.</text>
</comment>
<evidence type="ECO:0000313" key="4">
    <source>
        <dbReference type="Proteomes" id="UP000521872"/>
    </source>
</evidence>
<organism evidence="3 4">
    <name type="scientific">Agrocybe pediades</name>
    <dbReference type="NCBI Taxonomy" id="84607"/>
    <lineage>
        <taxon>Eukaryota</taxon>
        <taxon>Fungi</taxon>
        <taxon>Dikarya</taxon>
        <taxon>Basidiomycota</taxon>
        <taxon>Agaricomycotina</taxon>
        <taxon>Agaricomycetes</taxon>
        <taxon>Agaricomycetidae</taxon>
        <taxon>Agaricales</taxon>
        <taxon>Agaricineae</taxon>
        <taxon>Strophariaceae</taxon>
        <taxon>Agrocybe</taxon>
    </lineage>
</organism>
<evidence type="ECO:0000313" key="3">
    <source>
        <dbReference type="EMBL" id="KAF4623691.1"/>
    </source>
</evidence>
<dbReference type="Proteomes" id="UP000521872">
    <property type="component" value="Unassembled WGS sequence"/>
</dbReference>
<accession>A0A8H4R7Q0</accession>
<reference evidence="3 4" key="1">
    <citation type="submission" date="2019-12" db="EMBL/GenBank/DDBJ databases">
        <authorList>
            <person name="Floudas D."/>
            <person name="Bentzer J."/>
            <person name="Ahren D."/>
            <person name="Johansson T."/>
            <person name="Persson P."/>
            <person name="Tunlid A."/>
        </authorList>
    </citation>
    <scope>NUCLEOTIDE SEQUENCE [LARGE SCALE GENOMIC DNA]</scope>
    <source>
        <strain evidence="3 4">CBS 102.39</strain>
    </source>
</reference>
<dbReference type="Pfam" id="PF20415">
    <property type="entry name" value="DUF6699"/>
    <property type="match status" value="1"/>
</dbReference>
<proteinExistence type="predicted"/>
<feature type="domain" description="DUF6699" evidence="2">
    <location>
        <begin position="105"/>
        <end position="227"/>
    </location>
</feature>
<evidence type="ECO:0000259" key="2">
    <source>
        <dbReference type="Pfam" id="PF20415"/>
    </source>
</evidence>
<protein>
    <recommendedName>
        <fullName evidence="2">DUF6699 domain-containing protein</fullName>
    </recommendedName>
</protein>
<evidence type="ECO:0000256" key="1">
    <source>
        <dbReference type="SAM" id="MobiDB-lite"/>
    </source>
</evidence>
<dbReference type="EMBL" id="JAACJL010000001">
    <property type="protein sequence ID" value="KAF4623691.1"/>
    <property type="molecule type" value="Genomic_DNA"/>
</dbReference>
<sequence>MGSTNPTRKVVRFDLNDKQVGLEDDDEEIVPPRRTTVYRSPPPPTPSPTFSELTDSTTGPFTPPSPFQTVSSHSKDREIPPPLSLPLPAIPKINPALSEFAALMRWNMDDDPSKVIMRHELHGTIDEAASLPPGVYLTRMRIVHSAIPDWPLTVEKDSDEECLSVKQILFEIHRHMLKMVTGEHVKAQTPSEQEKIYESYKHRLTRPGSVEGIRRLDYLSNKTFTGLHALHYDEEDDVWVFSHNTAHRML</sequence>
<dbReference type="AlphaFoldDB" id="A0A8H4R7Q0"/>
<dbReference type="InterPro" id="IPR046522">
    <property type="entry name" value="DUF6699"/>
</dbReference>
<feature type="region of interest" description="Disordered" evidence="1">
    <location>
        <begin position="1"/>
        <end position="79"/>
    </location>
</feature>
<gene>
    <name evidence="3" type="ORF">D9613_001309</name>
</gene>
<feature type="compositionally biased region" description="Basic and acidic residues" evidence="1">
    <location>
        <begin position="11"/>
        <end position="21"/>
    </location>
</feature>
<name>A0A8H4R7Q0_9AGAR</name>
<keyword evidence="4" id="KW-1185">Reference proteome</keyword>